<dbReference type="KEGG" id="mhey:H2LOC_000790"/>
<evidence type="ECO:0000256" key="1">
    <source>
        <dbReference type="ARBA" id="ARBA00023002"/>
    </source>
</evidence>
<dbReference type="Proteomes" id="UP000309061">
    <property type="component" value="Chromosome"/>
</dbReference>
<keyword evidence="2" id="KW-0503">Monooxygenase</keyword>
<dbReference type="OrthoDB" id="9804736at2"/>
<evidence type="ECO:0000256" key="2">
    <source>
        <dbReference type="ARBA" id="ARBA00023033"/>
    </source>
</evidence>
<evidence type="ECO:0000313" key="4">
    <source>
        <dbReference type="EMBL" id="QGM44350.1"/>
    </source>
</evidence>
<dbReference type="InterPro" id="IPR036661">
    <property type="entry name" value="Luciferase-like_sf"/>
</dbReference>
<dbReference type="GO" id="GO:0004497">
    <property type="term" value="F:monooxygenase activity"/>
    <property type="evidence" value="ECO:0007669"/>
    <property type="project" value="UniProtKB-KW"/>
</dbReference>
<gene>
    <name evidence="4" type="ORF">H2LOC_000790</name>
</gene>
<reference evidence="4 5" key="1">
    <citation type="submission" date="2019-11" db="EMBL/GenBank/DDBJ databases">
        <title>The genome sequence of Methylocystis heyeri.</title>
        <authorList>
            <person name="Oshkin I.Y."/>
            <person name="Miroshnikov K."/>
            <person name="Dedysh S.N."/>
        </authorList>
    </citation>
    <scope>NUCLEOTIDE SEQUENCE [LARGE SCALE GENOMIC DNA]</scope>
    <source>
        <strain evidence="4 5">H2</strain>
    </source>
</reference>
<accession>A0A6B8KD10</accession>
<dbReference type="EMBL" id="CP046052">
    <property type="protein sequence ID" value="QGM44350.1"/>
    <property type="molecule type" value="Genomic_DNA"/>
</dbReference>
<dbReference type="Gene3D" id="3.20.20.30">
    <property type="entry name" value="Luciferase-like domain"/>
    <property type="match status" value="1"/>
</dbReference>
<dbReference type="SUPFAM" id="SSF51679">
    <property type="entry name" value="Bacterial luciferase-like"/>
    <property type="match status" value="1"/>
</dbReference>
<dbReference type="GO" id="GO:0016705">
    <property type="term" value="F:oxidoreductase activity, acting on paired donors, with incorporation or reduction of molecular oxygen"/>
    <property type="evidence" value="ECO:0007669"/>
    <property type="project" value="InterPro"/>
</dbReference>
<dbReference type="CDD" id="cd00347">
    <property type="entry name" value="Flavin_utilizing_monoxygenases"/>
    <property type="match status" value="1"/>
</dbReference>
<dbReference type="RefSeq" id="WP_136494657.1">
    <property type="nucleotide sequence ID" value="NZ_CP046052.1"/>
</dbReference>
<evidence type="ECO:0000259" key="3">
    <source>
        <dbReference type="Pfam" id="PF00296"/>
    </source>
</evidence>
<sequence length="337" mass="36831">MRFGIFCTYENPTRNYKQCFDDQTRLILHAEALGFEEAWVAEHHFNPDAASPSILALLAYLAGVTSRIRLGSAAVLLPFRNPIQVAEDVATIDVLSNGRFDFGVAKGGPFDLQNRHFNASKDVSRELTIEALELVNRLLYEDTVSFAGAHYQADGVTLTPKPLQKPIPTWIATATPDAIEYAARNGFGIMAASPFPLARVAQSVDAYRQAAPGSDPRLALARFYYAAPTRQQALDEAVPFIQRFAERMRGIFLANGPGPAAAFDPAEMLERSLIGSYDDVAEKILAIHERVNIGSLLLKPTTANEANALRSLDDFATIIRPRIAEALSASKPLEIAS</sequence>
<dbReference type="GO" id="GO:0005829">
    <property type="term" value="C:cytosol"/>
    <property type="evidence" value="ECO:0007669"/>
    <property type="project" value="TreeGrafter"/>
</dbReference>
<organism evidence="4 5">
    <name type="scientific">Methylocystis heyeri</name>
    <dbReference type="NCBI Taxonomy" id="391905"/>
    <lineage>
        <taxon>Bacteria</taxon>
        <taxon>Pseudomonadati</taxon>
        <taxon>Pseudomonadota</taxon>
        <taxon>Alphaproteobacteria</taxon>
        <taxon>Hyphomicrobiales</taxon>
        <taxon>Methylocystaceae</taxon>
        <taxon>Methylocystis</taxon>
    </lineage>
</organism>
<name>A0A6B8KD10_9HYPH</name>
<dbReference type="PANTHER" id="PTHR30137:SF8">
    <property type="entry name" value="BLR5498 PROTEIN"/>
    <property type="match status" value="1"/>
</dbReference>
<dbReference type="InterPro" id="IPR011251">
    <property type="entry name" value="Luciferase-like_dom"/>
</dbReference>
<protein>
    <submittedName>
        <fullName evidence="4">LLM class flavin-dependent oxidoreductase</fullName>
    </submittedName>
</protein>
<keyword evidence="1" id="KW-0560">Oxidoreductase</keyword>
<dbReference type="PANTHER" id="PTHR30137">
    <property type="entry name" value="LUCIFERASE-LIKE MONOOXYGENASE"/>
    <property type="match status" value="1"/>
</dbReference>
<evidence type="ECO:0000313" key="5">
    <source>
        <dbReference type="Proteomes" id="UP000309061"/>
    </source>
</evidence>
<keyword evidence="5" id="KW-1185">Reference proteome</keyword>
<dbReference type="Pfam" id="PF00296">
    <property type="entry name" value="Bac_luciferase"/>
    <property type="match status" value="1"/>
</dbReference>
<proteinExistence type="predicted"/>
<feature type="domain" description="Luciferase-like" evidence="3">
    <location>
        <begin position="1"/>
        <end position="289"/>
    </location>
</feature>
<dbReference type="AlphaFoldDB" id="A0A6B8KD10"/>
<dbReference type="InterPro" id="IPR050766">
    <property type="entry name" value="Bact_Lucif_Oxidored"/>
</dbReference>